<proteinExistence type="predicted"/>
<name>A0A4T2BYF5_9MICO</name>
<dbReference type="EMBL" id="QYRT01000024">
    <property type="protein sequence ID" value="TIH34638.1"/>
    <property type="molecule type" value="Genomic_DNA"/>
</dbReference>
<dbReference type="RefSeq" id="WP_136642636.1">
    <property type="nucleotide sequence ID" value="NZ_QYRT01000024.1"/>
</dbReference>
<keyword evidence="2" id="KW-0812">Transmembrane</keyword>
<keyword evidence="2" id="KW-0472">Membrane</keyword>
<evidence type="ECO:0000313" key="3">
    <source>
        <dbReference type="EMBL" id="TIH34638.1"/>
    </source>
</evidence>
<feature type="region of interest" description="Disordered" evidence="1">
    <location>
        <begin position="1"/>
        <end position="29"/>
    </location>
</feature>
<keyword evidence="2" id="KW-1133">Transmembrane helix</keyword>
<dbReference type="AlphaFoldDB" id="A0A4T2BYF5"/>
<keyword evidence="4" id="KW-1185">Reference proteome</keyword>
<comment type="caution">
    <text evidence="3">The sequence shown here is derived from an EMBL/GenBank/DDBJ whole genome shotgun (WGS) entry which is preliminary data.</text>
</comment>
<evidence type="ECO:0000313" key="4">
    <source>
        <dbReference type="Proteomes" id="UP000306192"/>
    </source>
</evidence>
<feature type="compositionally biased region" description="Low complexity" evidence="1">
    <location>
        <begin position="1"/>
        <end position="15"/>
    </location>
</feature>
<gene>
    <name evidence="3" type="ORF">D4765_12525</name>
</gene>
<dbReference type="Proteomes" id="UP000306192">
    <property type="component" value="Unassembled WGS sequence"/>
</dbReference>
<dbReference type="OrthoDB" id="5122669at2"/>
<protein>
    <submittedName>
        <fullName evidence="3">Uncharacterized protein</fullName>
    </submittedName>
</protein>
<evidence type="ECO:0000256" key="1">
    <source>
        <dbReference type="SAM" id="MobiDB-lite"/>
    </source>
</evidence>
<sequence length="75" mass="8236">MTLSSSSGSPDGLGPETSGGKKPKVDQDIRNHPLYKTPWWRKPLKPWMFWTLASVLVAILVAAVIVCISLGIKLF</sequence>
<reference evidence="3 4" key="1">
    <citation type="journal article" date="2019" name="Microorganisms">
        <title>Systematic Affiliation and Genome Analysis of Subtercola vilae DB165(T) with Particular Emphasis on Cold Adaptation of an Isolate from a High-Altitude Cold Volcano Lake.</title>
        <authorList>
            <person name="Villalobos A.S."/>
            <person name="Wiese J."/>
            <person name="Imhoff J.F."/>
            <person name="Dorador C."/>
            <person name="Keller A."/>
            <person name="Hentschel U."/>
        </authorList>
    </citation>
    <scope>NUCLEOTIDE SEQUENCE [LARGE SCALE GENOMIC DNA]</scope>
    <source>
        <strain evidence="3 4">DB165</strain>
    </source>
</reference>
<organism evidence="3 4">
    <name type="scientific">Subtercola vilae</name>
    <dbReference type="NCBI Taxonomy" id="2056433"/>
    <lineage>
        <taxon>Bacteria</taxon>
        <taxon>Bacillati</taxon>
        <taxon>Actinomycetota</taxon>
        <taxon>Actinomycetes</taxon>
        <taxon>Micrococcales</taxon>
        <taxon>Microbacteriaceae</taxon>
        <taxon>Subtercola</taxon>
    </lineage>
</organism>
<feature type="transmembrane region" description="Helical" evidence="2">
    <location>
        <begin position="47"/>
        <end position="72"/>
    </location>
</feature>
<evidence type="ECO:0000256" key="2">
    <source>
        <dbReference type="SAM" id="Phobius"/>
    </source>
</evidence>
<accession>A0A4T2BYF5</accession>